<evidence type="ECO:0000256" key="2">
    <source>
        <dbReference type="ARBA" id="ARBA00022844"/>
    </source>
</evidence>
<name>A0A3G5AFT5_9VIRU</name>
<gene>
    <name evidence="3" type="ORF">Hyperionvirus37_6</name>
</gene>
<organism evidence="3">
    <name type="scientific">Hyperionvirus sp</name>
    <dbReference type="NCBI Taxonomy" id="2487770"/>
    <lineage>
        <taxon>Viruses</taxon>
        <taxon>Varidnaviria</taxon>
        <taxon>Bamfordvirae</taxon>
        <taxon>Nucleocytoviricota</taxon>
        <taxon>Megaviricetes</taxon>
        <taxon>Imitervirales</taxon>
        <taxon>Mimiviridae</taxon>
        <taxon>Klosneuvirinae</taxon>
    </lineage>
</organism>
<evidence type="ECO:0000313" key="3">
    <source>
        <dbReference type="EMBL" id="AYV84753.1"/>
    </source>
</evidence>
<dbReference type="EMBL" id="MK072419">
    <property type="protein sequence ID" value="AYV84753.1"/>
    <property type="molecule type" value="Genomic_DNA"/>
</dbReference>
<proteinExistence type="predicted"/>
<sequence>MASKTYDRNINPDKEERDIKPDQFDDIIKKNVDDTQALRMIREKFGDAKVAEKVFDAYKERKNLISKKANKFKMLLLSHPKYSTLALPALLEKAKKYKKKYGLSDDEFHAFMNLAITDKSFANNVYNQPTTPMSKTLGYSIDVTHGKMTVAANEMDILQDILRSQSEHSILYEQVKIQSAIYQDCAPQAITGEYDRKKHNTFSFVHPVIAALFLPKIKYIDEHMLMASISNIVYSRYNGIPIRIQPEYELYWDLITDPNEIVCVSSRESSLVDLRNRVKLQVELWKLVLELREGRYYNEGFRMFNMALDNCKNNLFDAPDVSIVRDEGTVLRRLFGVFSLRPTIVVISTLSSGVMTANYNLGPMALSQVTTIPIVNLRLPFNFRNRNTTVYLNEALEQPDWFVENKMIVPKVKSIIYSRDIIVFYASRRFQSINFGRINAPFNFTCLPTTHSALETLNDVNVSYDSTIVVGDDRFNLRSVVFVDKSYINKDLIVGCSAGIIIRRDFSINRTDATYLLYNPQSANIRFENSEGQYVQNAPIVEIPGSTPFNEGAAPESFQKRASRRGTIYIYVKDQARACLPIS</sequence>
<dbReference type="Pfam" id="PF03292">
    <property type="entry name" value="Pox_P4B"/>
    <property type="match status" value="1"/>
</dbReference>
<accession>A0A3G5AFT5</accession>
<protein>
    <submittedName>
        <fullName evidence="3">P4B major core protein</fullName>
    </submittedName>
</protein>
<dbReference type="GO" id="GO:0044423">
    <property type="term" value="C:virion component"/>
    <property type="evidence" value="ECO:0007669"/>
    <property type="project" value="UniProtKB-KW"/>
</dbReference>
<comment type="subcellular location">
    <subcellularLocation>
        <location evidence="1">Virion</location>
    </subcellularLocation>
</comment>
<keyword evidence="2" id="KW-0946">Virion</keyword>
<dbReference type="InterPro" id="IPR004972">
    <property type="entry name" value="P4B"/>
</dbReference>
<reference evidence="3" key="1">
    <citation type="submission" date="2018-10" db="EMBL/GenBank/DDBJ databases">
        <title>Hidden diversity of soil giant viruses.</title>
        <authorList>
            <person name="Schulz F."/>
            <person name="Alteio L."/>
            <person name="Goudeau D."/>
            <person name="Ryan E.M."/>
            <person name="Malmstrom R.R."/>
            <person name="Blanchard J."/>
            <person name="Woyke T."/>
        </authorList>
    </citation>
    <scope>NUCLEOTIDE SEQUENCE</scope>
    <source>
        <strain evidence="3">HYV1</strain>
    </source>
</reference>
<evidence type="ECO:0000256" key="1">
    <source>
        <dbReference type="ARBA" id="ARBA00004328"/>
    </source>
</evidence>